<feature type="region of interest" description="Disordered" evidence="1">
    <location>
        <begin position="107"/>
        <end position="127"/>
    </location>
</feature>
<dbReference type="Proteomes" id="UP001642487">
    <property type="component" value="Chromosome 11"/>
</dbReference>
<evidence type="ECO:0000313" key="2">
    <source>
        <dbReference type="EMBL" id="CAK9313764.1"/>
    </source>
</evidence>
<organism evidence="2 3">
    <name type="scientific">Citrullus colocynthis</name>
    <name type="common">colocynth</name>
    <dbReference type="NCBI Taxonomy" id="252529"/>
    <lineage>
        <taxon>Eukaryota</taxon>
        <taxon>Viridiplantae</taxon>
        <taxon>Streptophyta</taxon>
        <taxon>Embryophyta</taxon>
        <taxon>Tracheophyta</taxon>
        <taxon>Spermatophyta</taxon>
        <taxon>Magnoliopsida</taxon>
        <taxon>eudicotyledons</taxon>
        <taxon>Gunneridae</taxon>
        <taxon>Pentapetalae</taxon>
        <taxon>rosids</taxon>
        <taxon>fabids</taxon>
        <taxon>Cucurbitales</taxon>
        <taxon>Cucurbitaceae</taxon>
        <taxon>Benincaseae</taxon>
        <taxon>Citrullus</taxon>
    </lineage>
</organism>
<reference evidence="2 3" key="1">
    <citation type="submission" date="2024-03" db="EMBL/GenBank/DDBJ databases">
        <authorList>
            <person name="Gkanogiannis A."/>
            <person name="Becerra Lopez-Lavalle L."/>
        </authorList>
    </citation>
    <scope>NUCLEOTIDE SEQUENCE [LARGE SCALE GENOMIC DNA]</scope>
</reference>
<keyword evidence="3" id="KW-1185">Reference proteome</keyword>
<feature type="compositionally biased region" description="Acidic residues" evidence="1">
    <location>
        <begin position="115"/>
        <end position="124"/>
    </location>
</feature>
<evidence type="ECO:0000256" key="1">
    <source>
        <dbReference type="SAM" id="MobiDB-lite"/>
    </source>
</evidence>
<protein>
    <submittedName>
        <fullName evidence="2">Uncharacterized protein</fullName>
    </submittedName>
</protein>
<sequence length="254" mass="29362">METGSLQKKSPKFFEEENQGKSMVITTNRGSNPAESTIPSVSTFKIPSFFLKTFQKRFDYCNTNNDGKEISSDIEKKKKCLIEFASLFYKFFGGFKFSACRFGSKIDGEHQDSSSESEAEEEEYRDERDEIFYGSETKKKLLKNEKISSQLKLPVSILDVFSKKNAMDFNFSFVKSRICKGKNGNRNRNLDYDQNLRENESVTRLSRENLKGEGKNSTAISYHEDDEKGERLWQKRILMGERCKPVMHTSVSLR</sequence>
<name>A0ABP0Y036_9ROSI</name>
<dbReference type="EMBL" id="OZ021745">
    <property type="protein sequence ID" value="CAK9313764.1"/>
    <property type="molecule type" value="Genomic_DNA"/>
</dbReference>
<accession>A0ABP0Y036</accession>
<gene>
    <name evidence="2" type="ORF">CITCOLO1_LOCUS5499</name>
</gene>
<evidence type="ECO:0000313" key="3">
    <source>
        <dbReference type="Proteomes" id="UP001642487"/>
    </source>
</evidence>
<proteinExistence type="predicted"/>